<evidence type="ECO:0000313" key="3">
    <source>
        <dbReference type="Proteomes" id="UP000006727"/>
    </source>
</evidence>
<dbReference type="EMBL" id="ABEU02000020">
    <property type="status" value="NOT_ANNOTATED_CDS"/>
    <property type="molecule type" value="Genomic_DNA"/>
</dbReference>
<dbReference type="EnsemblPlants" id="Pp3c20_8370V3.2">
    <property type="protein sequence ID" value="Pp3c20_8370V3.2"/>
    <property type="gene ID" value="Pp3c20_8370"/>
</dbReference>
<sequence length="182" mass="20167">MILVQRQLVQRSSSEEASSVVLLSSSKATSSAILLSSLEEATFVRSSVDGLRSSEWVSEPSSRVALSTTEFFALKQGNRRRSCRAMAPTPRSAVVSRTSNAKDQTKKVDDADEVPAYSQENVQLNMRMIYYSHSFYSGHLHMTLYTFFKTCFSGGPKGGEVGVHGTRNRVVKHFLMPDFQSA</sequence>
<reference evidence="2" key="3">
    <citation type="submission" date="2020-12" db="UniProtKB">
        <authorList>
            <consortium name="EnsemblPlants"/>
        </authorList>
    </citation>
    <scope>IDENTIFICATION</scope>
</reference>
<protein>
    <submittedName>
        <fullName evidence="2">Uncharacterized protein</fullName>
    </submittedName>
</protein>
<dbReference type="Gramene" id="Pp3c20_8370V3.2">
    <property type="protein sequence ID" value="Pp3c20_8370V3.2"/>
    <property type="gene ID" value="Pp3c20_8370"/>
</dbReference>
<accession>A0A7I4C9D8</accession>
<organism evidence="2 3">
    <name type="scientific">Physcomitrium patens</name>
    <name type="common">Spreading-leaved earth moss</name>
    <name type="synonym">Physcomitrella patens</name>
    <dbReference type="NCBI Taxonomy" id="3218"/>
    <lineage>
        <taxon>Eukaryota</taxon>
        <taxon>Viridiplantae</taxon>
        <taxon>Streptophyta</taxon>
        <taxon>Embryophyta</taxon>
        <taxon>Bryophyta</taxon>
        <taxon>Bryophytina</taxon>
        <taxon>Bryopsida</taxon>
        <taxon>Funariidae</taxon>
        <taxon>Funariales</taxon>
        <taxon>Funariaceae</taxon>
        <taxon>Physcomitrium</taxon>
    </lineage>
</organism>
<evidence type="ECO:0000313" key="2">
    <source>
        <dbReference type="EnsemblPlants" id="Pp3c20_8370V3.2"/>
    </source>
</evidence>
<gene>
    <name evidence="2" type="primary">LOC112273039</name>
</gene>
<reference evidence="2 3" key="2">
    <citation type="journal article" date="2018" name="Plant J.">
        <title>The Physcomitrella patens chromosome-scale assembly reveals moss genome structure and evolution.</title>
        <authorList>
            <person name="Lang D."/>
            <person name="Ullrich K.K."/>
            <person name="Murat F."/>
            <person name="Fuchs J."/>
            <person name="Jenkins J."/>
            <person name="Haas F.B."/>
            <person name="Piednoel M."/>
            <person name="Gundlach H."/>
            <person name="Van Bel M."/>
            <person name="Meyberg R."/>
            <person name="Vives C."/>
            <person name="Morata J."/>
            <person name="Symeonidi A."/>
            <person name="Hiss M."/>
            <person name="Muchero W."/>
            <person name="Kamisugi Y."/>
            <person name="Saleh O."/>
            <person name="Blanc G."/>
            <person name="Decker E.L."/>
            <person name="van Gessel N."/>
            <person name="Grimwood J."/>
            <person name="Hayes R.D."/>
            <person name="Graham S.W."/>
            <person name="Gunter L.E."/>
            <person name="McDaniel S.F."/>
            <person name="Hoernstein S.N.W."/>
            <person name="Larsson A."/>
            <person name="Li F.W."/>
            <person name="Perroud P.F."/>
            <person name="Phillips J."/>
            <person name="Ranjan P."/>
            <person name="Rokshar D.S."/>
            <person name="Rothfels C.J."/>
            <person name="Schneider L."/>
            <person name="Shu S."/>
            <person name="Stevenson D.W."/>
            <person name="Thummler F."/>
            <person name="Tillich M."/>
            <person name="Villarreal Aguilar J.C."/>
            <person name="Widiez T."/>
            <person name="Wong G.K."/>
            <person name="Wymore A."/>
            <person name="Zhang Y."/>
            <person name="Zimmer A.D."/>
            <person name="Quatrano R.S."/>
            <person name="Mayer K.F.X."/>
            <person name="Goodstein D."/>
            <person name="Casacuberta J.M."/>
            <person name="Vandepoele K."/>
            <person name="Reski R."/>
            <person name="Cuming A.C."/>
            <person name="Tuskan G.A."/>
            <person name="Maumus F."/>
            <person name="Salse J."/>
            <person name="Schmutz J."/>
            <person name="Rensing S.A."/>
        </authorList>
    </citation>
    <scope>NUCLEOTIDE SEQUENCE [LARGE SCALE GENOMIC DNA]</scope>
    <source>
        <strain evidence="2 3">cv. Gransden 2004</strain>
    </source>
</reference>
<evidence type="ECO:0000256" key="1">
    <source>
        <dbReference type="SAM" id="MobiDB-lite"/>
    </source>
</evidence>
<dbReference type="AlphaFoldDB" id="A0A7I4C9D8"/>
<feature type="region of interest" description="Disordered" evidence="1">
    <location>
        <begin position="95"/>
        <end position="114"/>
    </location>
</feature>
<reference evidence="2 3" key="1">
    <citation type="journal article" date="2008" name="Science">
        <title>The Physcomitrella genome reveals evolutionary insights into the conquest of land by plants.</title>
        <authorList>
            <person name="Rensing S."/>
            <person name="Lang D."/>
            <person name="Zimmer A."/>
            <person name="Terry A."/>
            <person name="Salamov A."/>
            <person name="Shapiro H."/>
            <person name="Nishiyama T."/>
            <person name="Perroud P.-F."/>
            <person name="Lindquist E."/>
            <person name="Kamisugi Y."/>
            <person name="Tanahashi T."/>
            <person name="Sakakibara K."/>
            <person name="Fujita T."/>
            <person name="Oishi K."/>
            <person name="Shin-I T."/>
            <person name="Kuroki Y."/>
            <person name="Toyoda A."/>
            <person name="Suzuki Y."/>
            <person name="Hashimoto A."/>
            <person name="Yamaguchi K."/>
            <person name="Sugano A."/>
            <person name="Kohara Y."/>
            <person name="Fujiyama A."/>
            <person name="Anterola A."/>
            <person name="Aoki S."/>
            <person name="Ashton N."/>
            <person name="Barbazuk W.B."/>
            <person name="Barker E."/>
            <person name="Bennetzen J."/>
            <person name="Bezanilla M."/>
            <person name="Blankenship R."/>
            <person name="Cho S.H."/>
            <person name="Dutcher S."/>
            <person name="Estelle M."/>
            <person name="Fawcett J.A."/>
            <person name="Gundlach H."/>
            <person name="Hanada K."/>
            <person name="Heyl A."/>
            <person name="Hicks K.A."/>
            <person name="Hugh J."/>
            <person name="Lohr M."/>
            <person name="Mayer K."/>
            <person name="Melkozernov A."/>
            <person name="Murata T."/>
            <person name="Nelson D."/>
            <person name="Pils B."/>
            <person name="Prigge M."/>
            <person name="Reiss B."/>
            <person name="Renner T."/>
            <person name="Rombauts S."/>
            <person name="Rushton P."/>
            <person name="Sanderfoot A."/>
            <person name="Schween G."/>
            <person name="Shiu S.-H."/>
            <person name="Stueber K."/>
            <person name="Theodoulou F.L."/>
            <person name="Tu H."/>
            <person name="Van de Peer Y."/>
            <person name="Verrier P.J."/>
            <person name="Waters E."/>
            <person name="Wood A."/>
            <person name="Yang L."/>
            <person name="Cove D."/>
            <person name="Cuming A."/>
            <person name="Hasebe M."/>
            <person name="Lucas S."/>
            <person name="Mishler D.B."/>
            <person name="Reski R."/>
            <person name="Grigoriev I."/>
            <person name="Quatrano R.S."/>
            <person name="Boore J.L."/>
        </authorList>
    </citation>
    <scope>NUCLEOTIDE SEQUENCE [LARGE SCALE GENOMIC DNA]</scope>
    <source>
        <strain evidence="2 3">cv. Gransden 2004</strain>
    </source>
</reference>
<proteinExistence type="predicted"/>
<name>A0A7I4C9D8_PHYPA</name>
<keyword evidence="3" id="KW-1185">Reference proteome</keyword>
<dbReference type="Proteomes" id="UP000006727">
    <property type="component" value="Chromosome 20"/>
</dbReference>